<keyword evidence="2" id="KW-0238">DNA-binding</keyword>
<dbReference type="PROSITE" id="PS00889">
    <property type="entry name" value="CNMP_BINDING_2"/>
    <property type="match status" value="1"/>
</dbReference>
<dbReference type="GO" id="GO:0003677">
    <property type="term" value="F:DNA binding"/>
    <property type="evidence" value="ECO:0007669"/>
    <property type="project" value="UniProtKB-KW"/>
</dbReference>
<dbReference type="RefSeq" id="WP_185127407.1">
    <property type="nucleotide sequence ID" value="NZ_JACJVO010000002.1"/>
</dbReference>
<accession>A0A7X0VTV7</accession>
<protein>
    <submittedName>
        <fullName evidence="7">Crp/Fnr family transcriptional regulator</fullName>
    </submittedName>
</protein>
<dbReference type="SMART" id="SM00419">
    <property type="entry name" value="HTH_CRP"/>
    <property type="match status" value="1"/>
</dbReference>
<evidence type="ECO:0000256" key="4">
    <source>
        <dbReference type="ARBA" id="ARBA00023163"/>
    </source>
</evidence>
<keyword evidence="3" id="KW-0010">Activator</keyword>
<evidence type="ECO:0000256" key="1">
    <source>
        <dbReference type="ARBA" id="ARBA00023015"/>
    </source>
</evidence>
<evidence type="ECO:0000313" key="8">
    <source>
        <dbReference type="Proteomes" id="UP000564644"/>
    </source>
</evidence>
<evidence type="ECO:0000256" key="3">
    <source>
        <dbReference type="ARBA" id="ARBA00023159"/>
    </source>
</evidence>
<dbReference type="Proteomes" id="UP000564644">
    <property type="component" value="Unassembled WGS sequence"/>
</dbReference>
<feature type="domain" description="Cyclic nucleotide-binding" evidence="5">
    <location>
        <begin position="14"/>
        <end position="134"/>
    </location>
</feature>
<feature type="domain" description="HTH crp-type" evidence="6">
    <location>
        <begin position="148"/>
        <end position="222"/>
    </location>
</feature>
<comment type="caution">
    <text evidence="7">The sequence shown here is derived from an EMBL/GenBank/DDBJ whole genome shotgun (WGS) entry which is preliminary data.</text>
</comment>
<proteinExistence type="predicted"/>
<keyword evidence="4" id="KW-0804">Transcription</keyword>
<name>A0A7X0VTV7_9BACL</name>
<evidence type="ECO:0000256" key="2">
    <source>
        <dbReference type="ARBA" id="ARBA00023125"/>
    </source>
</evidence>
<dbReference type="PROSITE" id="PS51063">
    <property type="entry name" value="HTH_CRP_2"/>
    <property type="match status" value="1"/>
</dbReference>
<keyword evidence="1" id="KW-0805">Transcription regulation</keyword>
<dbReference type="EMBL" id="JACJVO010000002">
    <property type="protein sequence ID" value="MBB6729745.1"/>
    <property type="molecule type" value="Genomic_DNA"/>
</dbReference>
<dbReference type="GO" id="GO:0005829">
    <property type="term" value="C:cytosol"/>
    <property type="evidence" value="ECO:0007669"/>
    <property type="project" value="TreeGrafter"/>
</dbReference>
<dbReference type="Gene3D" id="2.60.120.10">
    <property type="entry name" value="Jelly Rolls"/>
    <property type="match status" value="1"/>
</dbReference>
<dbReference type="InterPro" id="IPR036390">
    <property type="entry name" value="WH_DNA-bd_sf"/>
</dbReference>
<evidence type="ECO:0000259" key="5">
    <source>
        <dbReference type="PROSITE" id="PS50042"/>
    </source>
</evidence>
<dbReference type="PANTHER" id="PTHR24567">
    <property type="entry name" value="CRP FAMILY TRANSCRIPTIONAL REGULATORY PROTEIN"/>
    <property type="match status" value="1"/>
</dbReference>
<dbReference type="PROSITE" id="PS50042">
    <property type="entry name" value="CNMP_BINDING_3"/>
    <property type="match status" value="1"/>
</dbReference>
<dbReference type="GO" id="GO:0003700">
    <property type="term" value="F:DNA-binding transcription factor activity"/>
    <property type="evidence" value="ECO:0007669"/>
    <property type="project" value="TreeGrafter"/>
</dbReference>
<dbReference type="FunFam" id="1.10.10.10:FF:000019">
    <property type="entry name" value="Crp/Fnr family transcriptional regulator"/>
    <property type="match status" value="1"/>
</dbReference>
<dbReference type="InterPro" id="IPR000595">
    <property type="entry name" value="cNMP-bd_dom"/>
</dbReference>
<dbReference type="PRINTS" id="PR00034">
    <property type="entry name" value="HTHCRP"/>
</dbReference>
<dbReference type="Gene3D" id="1.10.10.10">
    <property type="entry name" value="Winged helix-like DNA-binding domain superfamily/Winged helix DNA-binding domain"/>
    <property type="match status" value="1"/>
</dbReference>
<dbReference type="InterPro" id="IPR036388">
    <property type="entry name" value="WH-like_DNA-bd_sf"/>
</dbReference>
<dbReference type="InterPro" id="IPR050397">
    <property type="entry name" value="Env_Response_Regulators"/>
</dbReference>
<dbReference type="SMART" id="SM00100">
    <property type="entry name" value="cNMP"/>
    <property type="match status" value="1"/>
</dbReference>
<dbReference type="InterPro" id="IPR018488">
    <property type="entry name" value="cNMP-bd_CS"/>
</dbReference>
<organism evidence="7 8">
    <name type="scientific">Cohnella zeiphila</name>
    <dbReference type="NCBI Taxonomy" id="2761120"/>
    <lineage>
        <taxon>Bacteria</taxon>
        <taxon>Bacillati</taxon>
        <taxon>Bacillota</taxon>
        <taxon>Bacilli</taxon>
        <taxon>Bacillales</taxon>
        <taxon>Paenibacillaceae</taxon>
        <taxon>Cohnella</taxon>
    </lineage>
</organism>
<dbReference type="SUPFAM" id="SSF51206">
    <property type="entry name" value="cAMP-binding domain-like"/>
    <property type="match status" value="1"/>
</dbReference>
<reference evidence="7 8" key="1">
    <citation type="submission" date="2020-08" db="EMBL/GenBank/DDBJ databases">
        <title>Cohnella phylogeny.</title>
        <authorList>
            <person name="Dunlap C."/>
        </authorList>
    </citation>
    <scope>NUCLEOTIDE SEQUENCE [LARGE SCALE GENOMIC DNA]</scope>
    <source>
        <strain evidence="7 8">CBP 2801</strain>
    </source>
</reference>
<evidence type="ECO:0000259" key="6">
    <source>
        <dbReference type="PROSITE" id="PS51063"/>
    </source>
</evidence>
<dbReference type="AlphaFoldDB" id="A0A7X0VTV7"/>
<dbReference type="InterPro" id="IPR012318">
    <property type="entry name" value="HTH_CRP"/>
</dbReference>
<gene>
    <name evidence="7" type="ORF">H7C18_02400</name>
</gene>
<dbReference type="InterPro" id="IPR014710">
    <property type="entry name" value="RmlC-like_jellyroll"/>
</dbReference>
<dbReference type="PANTHER" id="PTHR24567:SF74">
    <property type="entry name" value="HTH-TYPE TRANSCRIPTIONAL REGULATOR ARCR"/>
    <property type="match status" value="1"/>
</dbReference>
<dbReference type="InterPro" id="IPR018490">
    <property type="entry name" value="cNMP-bd_dom_sf"/>
</dbReference>
<sequence length="232" mass="26507">MTVSIARLRAAFPFFRNMDEDLLVRVASRMTEKAYRKGTLIFLEGAKGEEVYFIVSGSVMVSTLNKTKKVVFSILREGELFGEIALICEKAGRSATAETLTQTRLYALSKNDFRGLVEQERAFVHHLLMNMMDRLTDANQKIYDLTFLSVRARMMKQLLQLHERRSADDPAYPDAIVPRLTHQQLADMVGAVRETVSKILQELQDEGLIAIRSRQIRLTDPALLRRKLDEES</sequence>
<evidence type="ECO:0000313" key="7">
    <source>
        <dbReference type="EMBL" id="MBB6729745.1"/>
    </source>
</evidence>
<dbReference type="Pfam" id="PF13545">
    <property type="entry name" value="HTH_Crp_2"/>
    <property type="match status" value="1"/>
</dbReference>
<keyword evidence="8" id="KW-1185">Reference proteome</keyword>
<dbReference type="SUPFAM" id="SSF46785">
    <property type="entry name" value="Winged helix' DNA-binding domain"/>
    <property type="match status" value="1"/>
</dbReference>
<dbReference type="CDD" id="cd00038">
    <property type="entry name" value="CAP_ED"/>
    <property type="match status" value="1"/>
</dbReference>
<dbReference type="Pfam" id="PF00027">
    <property type="entry name" value="cNMP_binding"/>
    <property type="match status" value="1"/>
</dbReference>